<evidence type="ECO:0000313" key="1">
    <source>
        <dbReference type="EMBL" id="BAU28222.1"/>
    </source>
</evidence>
<dbReference type="RefSeq" id="WP_146226546.1">
    <property type="nucleotide sequence ID" value="NZ_QJSZ01000001.1"/>
</dbReference>
<name>A0A0U5BJ56_9BACL</name>
<sequence>MLYRTSYPVRISYLIVLDDSRLVQVKQHDESPADVEEWISTNEMLQRIQDGEVYICSKHEERKETGRSTKVMKKGCKIFWQESNVQFVNGGSLVRPLKWKKISEEVPTDMDWISTQEMFAQSQVGERYEVQFPDTHPARDCYNGWAERLESDQIVWQGTSSLTHPVNPITCKWRKVKESGIELTTSQLLEQLQEGQRAQMVNGQPHWNVCDVWKEENAIWYLDGDGERALLPMSDGVMAAKWKLIEVKQPEITERQQAISLAKQLLENELTNANQRYFAINGSLCDAEFIVNRDKRTIACLMRGINTKKVHARGIAKCMPSDCFNVHIGKAIALCRAIGNDVPDYLLSAPNPTEPQVGDVIEFHTRKGMPFKKDKVIEVTVTSSGVFCEASKGTIKFIPGYGDRVVDDSRE</sequence>
<dbReference type="EMBL" id="AP017312">
    <property type="protein sequence ID" value="BAU28222.1"/>
    <property type="molecule type" value="Genomic_DNA"/>
</dbReference>
<dbReference type="Proteomes" id="UP000217696">
    <property type="component" value="Chromosome"/>
</dbReference>
<evidence type="ECO:0000313" key="2">
    <source>
        <dbReference type="Proteomes" id="UP000217696"/>
    </source>
</evidence>
<protein>
    <submittedName>
        <fullName evidence="1">Uncharacterized protein</fullName>
    </submittedName>
</protein>
<keyword evidence="2" id="KW-1185">Reference proteome</keyword>
<gene>
    <name evidence="1" type="ORF">CB4_02396</name>
</gene>
<dbReference type="KEGG" id="asoc:CB4_02396"/>
<organism evidence="1 2">
    <name type="scientific">Aneurinibacillus soli</name>
    <dbReference type="NCBI Taxonomy" id="1500254"/>
    <lineage>
        <taxon>Bacteria</taxon>
        <taxon>Bacillati</taxon>
        <taxon>Bacillota</taxon>
        <taxon>Bacilli</taxon>
        <taxon>Bacillales</taxon>
        <taxon>Paenibacillaceae</taxon>
        <taxon>Aneurinibacillus group</taxon>
        <taxon>Aneurinibacillus</taxon>
    </lineage>
</organism>
<dbReference type="OrthoDB" id="2589702at2"/>
<accession>A0A0U5BJ56</accession>
<reference evidence="1 2" key="1">
    <citation type="submission" date="2015-12" db="EMBL/GenBank/DDBJ databases">
        <title>Genome sequence of Aneurinibacillus soli.</title>
        <authorList>
            <person name="Lee J.S."/>
            <person name="Lee K.C."/>
            <person name="Kim K.K."/>
            <person name="Lee B.W."/>
        </authorList>
    </citation>
    <scope>NUCLEOTIDE SEQUENCE [LARGE SCALE GENOMIC DNA]</scope>
    <source>
        <strain evidence="1 2">CB4</strain>
    </source>
</reference>
<proteinExistence type="predicted"/>
<dbReference type="AlphaFoldDB" id="A0A0U5BJ56"/>